<feature type="region of interest" description="Disordered" evidence="1">
    <location>
        <begin position="257"/>
        <end position="295"/>
    </location>
</feature>
<proteinExistence type="predicted"/>
<reference evidence="2 3" key="1">
    <citation type="submission" date="2014-03" db="EMBL/GenBank/DDBJ databases">
        <title>The Genome Sequence of Plasmodium fragile nilgiri.</title>
        <authorList>
            <consortium name="The Broad Institute Genomics Platform"/>
            <consortium name="The Broad Institute Genome Sequencing Center for Infectious Disease"/>
            <person name="Neafsey D."/>
            <person name="Duraisingh M."/>
            <person name="Young S.K."/>
            <person name="Zeng Q."/>
            <person name="Gargeya S."/>
            <person name="Abouelleil A."/>
            <person name="Alvarado L."/>
            <person name="Chapman S.B."/>
            <person name="Gainer-Dewar J."/>
            <person name="Goldberg J."/>
            <person name="Griggs A."/>
            <person name="Gujja S."/>
            <person name="Hansen M."/>
            <person name="Howarth C."/>
            <person name="Imamovic A."/>
            <person name="Larimer J."/>
            <person name="Pearson M."/>
            <person name="Poon T.W."/>
            <person name="Priest M."/>
            <person name="Roberts A."/>
            <person name="Saif S."/>
            <person name="Shea T."/>
            <person name="Sykes S."/>
            <person name="Wortman J."/>
            <person name="Nusbaum C."/>
            <person name="Birren B."/>
        </authorList>
    </citation>
    <scope>NUCLEOTIDE SEQUENCE [LARGE SCALE GENOMIC DNA]</scope>
    <source>
        <strain evidence="3">nilgiri</strain>
    </source>
</reference>
<protein>
    <recommendedName>
        <fullName evidence="4">Schizont-infected cell agglutination extracellular alpha domain-containing protein</fullName>
    </recommendedName>
</protein>
<evidence type="ECO:0008006" key="4">
    <source>
        <dbReference type="Google" id="ProtNLM"/>
    </source>
</evidence>
<sequence length="295" mass="33430">MAKAALAHALADWLVRAGTYDQHKYEEMVWNKTKDVMQEFVQYMETADIISYAANCDNKGWDHPSYPTHGPKYVPSKVGDKIVCVLMVAALFFMNWGTTAARIREKEDDTSASITEHLRCAIVHMFSAVLNESVCKSTWGTFYAWKTMDNLGEEGGWGEGLIQQSKCGRNISLDLKIRELKLNEQVKTWLGQNSTLQQRIKEVKGTNTCETPWKAEWKIADFLNKEEMQHKEHSEITAIVAGLKDRMKELLTEIRKQVDQDVQKRHQATTGKSENDGKHGQAATKPATPSPQQPT</sequence>
<evidence type="ECO:0000313" key="2">
    <source>
        <dbReference type="EMBL" id="KJP84706.1"/>
    </source>
</evidence>
<keyword evidence="3" id="KW-1185">Reference proteome</keyword>
<dbReference type="Proteomes" id="UP000054561">
    <property type="component" value="Unassembled WGS sequence"/>
</dbReference>
<dbReference type="VEuPathDB" id="PlasmoDB:AK88_05662"/>
<organism evidence="2 3">
    <name type="scientific">Plasmodium fragile</name>
    <dbReference type="NCBI Taxonomy" id="5857"/>
    <lineage>
        <taxon>Eukaryota</taxon>
        <taxon>Sar</taxon>
        <taxon>Alveolata</taxon>
        <taxon>Apicomplexa</taxon>
        <taxon>Aconoidasida</taxon>
        <taxon>Haemosporida</taxon>
        <taxon>Plasmodiidae</taxon>
        <taxon>Plasmodium</taxon>
        <taxon>Plasmodium (Plasmodium)</taxon>
    </lineage>
</organism>
<accession>A0A0D9QG83</accession>
<dbReference type="GeneID" id="24270976"/>
<feature type="non-terminal residue" evidence="2">
    <location>
        <position position="295"/>
    </location>
</feature>
<dbReference type="AlphaFoldDB" id="A0A0D9QG83"/>
<gene>
    <name evidence="2" type="ORF">AK88_05662</name>
</gene>
<dbReference type="EMBL" id="KQ030439">
    <property type="protein sequence ID" value="KJP84706.1"/>
    <property type="molecule type" value="Genomic_DNA"/>
</dbReference>
<evidence type="ECO:0000313" key="3">
    <source>
        <dbReference type="Proteomes" id="UP000054561"/>
    </source>
</evidence>
<evidence type="ECO:0000256" key="1">
    <source>
        <dbReference type="SAM" id="MobiDB-lite"/>
    </source>
</evidence>
<name>A0A0D9QG83_PLAFR</name>
<dbReference type="RefSeq" id="XP_012338687.1">
    <property type="nucleotide sequence ID" value="XM_012483264.1"/>
</dbReference>